<evidence type="ECO:0000256" key="2">
    <source>
        <dbReference type="ARBA" id="ARBA00008017"/>
    </source>
</evidence>
<name>A0AAW1YMB2_RUBAR</name>
<dbReference type="PANTHER" id="PTHR31618">
    <property type="entry name" value="MECHANOSENSITIVE ION CHANNEL PROTEIN 5"/>
    <property type="match status" value="1"/>
</dbReference>
<dbReference type="PIRSF" id="PIRSF017209">
    <property type="entry name" value="Memb_At2g17000_prd"/>
    <property type="match status" value="1"/>
</dbReference>
<dbReference type="InterPro" id="IPR006685">
    <property type="entry name" value="MscS_channel_2nd"/>
</dbReference>
<dbReference type="Gene3D" id="2.30.30.60">
    <property type="match status" value="1"/>
</dbReference>
<sequence>MSEKQPVNGGQVVLEVGREEITDSNGSSEALDPPQQRNEALLVSSESVPIGSASPEISRFSPKNESINRSVLSKRKSTSGVNSPYWASFNSLSDKSAARTASFLDRAEEMEEDEEVYLAWIIRWIVNNKVFVDWIVFLCLVGVLVASFTVDKLENLTVWDLKFWKWCVLAMVIFRGMLFTNWFMQFIVFVTRSNFWLRNKMLYYVHGMKKSVQVFMWLVLVLLTWLLLCDRGIERSKASTKIFHYVTWSLVSVLIGAFLWLLKTLSFKILALRFYLHTFVDRTRESIFHQFVLQILSGPPVIEEAGNFGQSPSFRKTKKAKGGEEKNVIDMGQLLKLKLEEVSARTMEVLVDAVSSSAGLSTFSYTDLDDELGEQKSKEIASELEATAAAYHIFHNVAKPGSKYIEEEDLMRFLIKEEVDLAFMLIEGAETGRINRQALTDWVVKVYNARKGLIHSLTDTKKAVKQLDKLVTSILIVIGIVVWLLLVEIATTKVLVFLSSQIVLAAFIFGNTCKNIFEAVVFVFVMHPFHVGDRCVVDGVPLIVEEMNILTTVFSKLNKDKVYYPNSVLSTLPISNCKENSDTGDFVEFSIAFAPVDKIYVLKERIKRYFEANPQYWHPNHNVAVIGIENGNTLKMALYFDYILKPQIFGVDQKEFGEKTKRRSELVIELMKIMEELNITCSVLPPQSSSNLN</sequence>
<evidence type="ECO:0000313" key="14">
    <source>
        <dbReference type="Proteomes" id="UP001457282"/>
    </source>
</evidence>
<dbReference type="FunFam" id="2.30.30.60:FF:000003">
    <property type="entry name" value="Predicted mechanosensitive ion channel"/>
    <property type="match status" value="1"/>
</dbReference>
<keyword evidence="14" id="KW-1185">Reference proteome</keyword>
<evidence type="ECO:0000256" key="4">
    <source>
        <dbReference type="ARBA" id="ARBA00022692"/>
    </source>
</evidence>
<feature type="region of interest" description="Disordered" evidence="10">
    <location>
        <begin position="1"/>
        <end position="38"/>
    </location>
</feature>
<dbReference type="AlphaFoldDB" id="A0AAW1YMB2"/>
<evidence type="ECO:0000256" key="6">
    <source>
        <dbReference type="ARBA" id="ARBA00023065"/>
    </source>
</evidence>
<proteinExistence type="inferred from homology"/>
<feature type="transmembrane region" description="Helical" evidence="11">
    <location>
        <begin position="211"/>
        <end position="228"/>
    </location>
</feature>
<dbReference type="GO" id="GO:0008381">
    <property type="term" value="F:mechanosensitive monoatomic ion channel activity"/>
    <property type="evidence" value="ECO:0007669"/>
    <property type="project" value="TreeGrafter"/>
</dbReference>
<organism evidence="13 14">
    <name type="scientific">Rubus argutus</name>
    <name type="common">Southern blackberry</name>
    <dbReference type="NCBI Taxonomy" id="59490"/>
    <lineage>
        <taxon>Eukaryota</taxon>
        <taxon>Viridiplantae</taxon>
        <taxon>Streptophyta</taxon>
        <taxon>Embryophyta</taxon>
        <taxon>Tracheophyta</taxon>
        <taxon>Spermatophyta</taxon>
        <taxon>Magnoliopsida</taxon>
        <taxon>eudicotyledons</taxon>
        <taxon>Gunneridae</taxon>
        <taxon>Pentapetalae</taxon>
        <taxon>rosids</taxon>
        <taxon>fabids</taxon>
        <taxon>Rosales</taxon>
        <taxon>Rosaceae</taxon>
        <taxon>Rosoideae</taxon>
        <taxon>Rosoideae incertae sedis</taxon>
        <taxon>Rubus</taxon>
    </lineage>
</organism>
<keyword evidence="3" id="KW-0813">Transport</keyword>
<reference evidence="13 14" key="1">
    <citation type="journal article" date="2023" name="G3 (Bethesda)">
        <title>A chromosome-length genome assembly and annotation of blackberry (Rubus argutus, cv. 'Hillquist').</title>
        <authorList>
            <person name="Bruna T."/>
            <person name="Aryal R."/>
            <person name="Dudchenko O."/>
            <person name="Sargent D.J."/>
            <person name="Mead D."/>
            <person name="Buti M."/>
            <person name="Cavallini A."/>
            <person name="Hytonen T."/>
            <person name="Andres J."/>
            <person name="Pham M."/>
            <person name="Weisz D."/>
            <person name="Mascagni F."/>
            <person name="Usai G."/>
            <person name="Natali L."/>
            <person name="Bassil N."/>
            <person name="Fernandez G.E."/>
            <person name="Lomsadze A."/>
            <person name="Armour M."/>
            <person name="Olukolu B."/>
            <person name="Poorten T."/>
            <person name="Britton C."/>
            <person name="Davik J."/>
            <person name="Ashrafi H."/>
            <person name="Aiden E.L."/>
            <person name="Borodovsky M."/>
            <person name="Worthington M."/>
        </authorList>
    </citation>
    <scope>NUCLEOTIDE SEQUENCE [LARGE SCALE GENOMIC DNA]</scope>
    <source>
        <strain evidence="13">PI 553951</strain>
    </source>
</reference>
<evidence type="ECO:0000256" key="7">
    <source>
        <dbReference type="ARBA" id="ARBA00023136"/>
    </source>
</evidence>
<keyword evidence="4 11" id="KW-0812">Transmembrane</keyword>
<feature type="transmembrane region" description="Helical" evidence="11">
    <location>
        <begin position="168"/>
        <end position="190"/>
    </location>
</feature>
<feature type="transmembrane region" description="Helical" evidence="11">
    <location>
        <begin position="130"/>
        <end position="148"/>
    </location>
</feature>
<dbReference type="InterPro" id="IPR023408">
    <property type="entry name" value="MscS_beta-dom_sf"/>
</dbReference>
<evidence type="ECO:0000256" key="8">
    <source>
        <dbReference type="ARBA" id="ARBA00023303"/>
    </source>
</evidence>
<gene>
    <name evidence="13" type="ORF">M0R45_005117</name>
</gene>
<dbReference type="EMBL" id="JBEDUW010000001">
    <property type="protein sequence ID" value="KAK9949600.1"/>
    <property type="molecule type" value="Genomic_DNA"/>
</dbReference>
<feature type="transmembrane region" description="Helical" evidence="11">
    <location>
        <begin position="502"/>
        <end position="525"/>
    </location>
</feature>
<dbReference type="GO" id="GO:0050982">
    <property type="term" value="P:detection of mechanical stimulus"/>
    <property type="evidence" value="ECO:0007669"/>
    <property type="project" value="TreeGrafter"/>
</dbReference>
<feature type="transmembrane region" description="Helical" evidence="11">
    <location>
        <begin position="242"/>
        <end position="262"/>
    </location>
</feature>
<dbReference type="SUPFAM" id="SSF50182">
    <property type="entry name" value="Sm-like ribonucleoproteins"/>
    <property type="match status" value="1"/>
</dbReference>
<keyword evidence="7 9" id="KW-0472">Membrane</keyword>
<evidence type="ECO:0000256" key="1">
    <source>
        <dbReference type="ARBA" id="ARBA00004141"/>
    </source>
</evidence>
<protein>
    <recommendedName>
        <fullName evidence="9">Mechanosensitive ion channel protein</fullName>
    </recommendedName>
</protein>
<evidence type="ECO:0000256" key="9">
    <source>
        <dbReference type="PIRNR" id="PIRNR017209"/>
    </source>
</evidence>
<dbReference type="Proteomes" id="UP001457282">
    <property type="component" value="Unassembled WGS sequence"/>
</dbReference>
<evidence type="ECO:0000259" key="12">
    <source>
        <dbReference type="Pfam" id="PF00924"/>
    </source>
</evidence>
<feature type="domain" description="Mechanosensitive ion channel MscS" evidence="12">
    <location>
        <begin position="514"/>
        <end position="578"/>
    </location>
</feature>
<feature type="transmembrane region" description="Helical" evidence="11">
    <location>
        <begin position="470"/>
        <end position="490"/>
    </location>
</feature>
<keyword evidence="5 11" id="KW-1133">Transmembrane helix</keyword>
<dbReference type="PANTHER" id="PTHR31618:SF20">
    <property type="entry name" value="MECHANOSENSITIVE ION CHANNEL PROTEIN 10"/>
    <property type="match status" value="1"/>
</dbReference>
<evidence type="ECO:0000256" key="11">
    <source>
        <dbReference type="SAM" id="Phobius"/>
    </source>
</evidence>
<comment type="similarity">
    <text evidence="2 9">Belongs to the MscS (TC 1.A.23) family.</text>
</comment>
<keyword evidence="6" id="KW-0406">Ion transport</keyword>
<dbReference type="GO" id="GO:0006820">
    <property type="term" value="P:monoatomic anion transport"/>
    <property type="evidence" value="ECO:0007669"/>
    <property type="project" value="TreeGrafter"/>
</dbReference>
<dbReference type="InterPro" id="IPR010920">
    <property type="entry name" value="LSM_dom_sf"/>
</dbReference>
<accession>A0AAW1YMB2</accession>
<dbReference type="InterPro" id="IPR016688">
    <property type="entry name" value="MscS-like_plants/fungi"/>
</dbReference>
<comment type="caution">
    <text evidence="13">The sequence shown here is derived from an EMBL/GenBank/DDBJ whole genome shotgun (WGS) entry which is preliminary data.</text>
</comment>
<dbReference type="Pfam" id="PF00924">
    <property type="entry name" value="MS_channel_2nd"/>
    <property type="match status" value="1"/>
</dbReference>
<keyword evidence="8" id="KW-0407">Ion channel</keyword>
<dbReference type="GO" id="GO:0005886">
    <property type="term" value="C:plasma membrane"/>
    <property type="evidence" value="ECO:0007669"/>
    <property type="project" value="UniProtKB-UniRule"/>
</dbReference>
<comment type="subcellular location">
    <subcellularLocation>
        <location evidence="1">Membrane</location>
        <topology evidence="1">Multi-pass membrane protein</topology>
    </subcellularLocation>
</comment>
<evidence type="ECO:0000256" key="3">
    <source>
        <dbReference type="ARBA" id="ARBA00022448"/>
    </source>
</evidence>
<evidence type="ECO:0000256" key="5">
    <source>
        <dbReference type="ARBA" id="ARBA00022989"/>
    </source>
</evidence>
<evidence type="ECO:0000313" key="13">
    <source>
        <dbReference type="EMBL" id="KAK9949600.1"/>
    </source>
</evidence>
<evidence type="ECO:0000256" key="10">
    <source>
        <dbReference type="SAM" id="MobiDB-lite"/>
    </source>
</evidence>